<evidence type="ECO:0000313" key="3">
    <source>
        <dbReference type="Proteomes" id="UP000077037"/>
    </source>
</evidence>
<evidence type="ECO:0000313" key="2">
    <source>
        <dbReference type="EMBL" id="CZZ88528.1"/>
    </source>
</evidence>
<dbReference type="InterPro" id="IPR038314">
    <property type="entry name" value="T6SS_sf"/>
</dbReference>
<dbReference type="EMBL" id="FKBS01000002">
    <property type="protein sequence ID" value="CZZ88528.1"/>
    <property type="molecule type" value="Genomic_DNA"/>
</dbReference>
<protein>
    <recommendedName>
        <fullName evidence="4">Lipoprotein</fullName>
    </recommendedName>
</protein>
<reference evidence="2 3" key="1">
    <citation type="submission" date="2016-03" db="EMBL/GenBank/DDBJ databases">
        <authorList>
            <consortium name="Pathogen Informatics"/>
        </authorList>
    </citation>
    <scope>NUCLEOTIDE SEQUENCE [LARGE SCALE GENOMIC DNA]</scope>
    <source>
        <strain evidence="2 3">NCTC13364</strain>
    </source>
</reference>
<proteinExistence type="predicted"/>
<keyword evidence="1" id="KW-0732">Signal</keyword>
<feature type="chain" id="PRO_5007523116" description="Lipoprotein" evidence="1">
    <location>
        <begin position="21"/>
        <end position="125"/>
    </location>
</feature>
<dbReference type="AlphaFoldDB" id="A0A146AHV1"/>
<organism evidence="2 3">
    <name type="scientific">Bordetella ansorpii</name>
    <dbReference type="NCBI Taxonomy" id="288768"/>
    <lineage>
        <taxon>Bacteria</taxon>
        <taxon>Pseudomonadati</taxon>
        <taxon>Pseudomonadota</taxon>
        <taxon>Betaproteobacteria</taxon>
        <taxon>Burkholderiales</taxon>
        <taxon>Alcaligenaceae</taxon>
        <taxon>Bordetella</taxon>
    </lineage>
</organism>
<evidence type="ECO:0000256" key="1">
    <source>
        <dbReference type="SAM" id="SignalP"/>
    </source>
</evidence>
<dbReference type="InterPro" id="IPR032032">
    <property type="entry name" value="Tai4"/>
</dbReference>
<dbReference type="RefSeq" id="WP_066406311.1">
    <property type="nucleotide sequence ID" value="NZ_FKBS01000002.1"/>
</dbReference>
<dbReference type="Pfam" id="PF16695">
    <property type="entry name" value="Tai4"/>
    <property type="match status" value="1"/>
</dbReference>
<accession>A0A146AHV1</accession>
<evidence type="ECO:0008006" key="4">
    <source>
        <dbReference type="Google" id="ProtNLM"/>
    </source>
</evidence>
<name>A0A146AHV1_9BORD</name>
<feature type="signal peptide" evidence="1">
    <location>
        <begin position="1"/>
        <end position="20"/>
    </location>
</feature>
<dbReference type="Gene3D" id="1.20.120.1620">
    <property type="match status" value="1"/>
</dbReference>
<gene>
    <name evidence="2" type="ORF">SAMEA1982600_00048</name>
</gene>
<sequence>MKWMGIAAGLLLSLPVSTLARDDPRQEKPHTHTMPESERLEKFAVAQCLITAFPGTPMAEDAGRALGGYVELGRADVDTYQAIGALARKYLSTPYQAKSGKSLHVMQCLDFPVDPELQALIKPFR</sequence>
<dbReference type="OrthoDB" id="8688632at2"/>
<dbReference type="Proteomes" id="UP000077037">
    <property type="component" value="Unassembled WGS sequence"/>
</dbReference>